<feature type="compositionally biased region" description="Basic and acidic residues" evidence="2">
    <location>
        <begin position="1"/>
        <end position="19"/>
    </location>
</feature>
<evidence type="ECO:0000256" key="3">
    <source>
        <dbReference type="SAM" id="Phobius"/>
    </source>
</evidence>
<evidence type="ECO:0000256" key="2">
    <source>
        <dbReference type="SAM" id="MobiDB-lite"/>
    </source>
</evidence>
<evidence type="ECO:0000313" key="4">
    <source>
        <dbReference type="EMBL" id="EKX42177.1"/>
    </source>
</evidence>
<gene>
    <name evidence="4" type="ORF">GUITHDRAFT_141382</name>
</gene>
<dbReference type="RefSeq" id="XP_005829157.1">
    <property type="nucleotide sequence ID" value="XM_005829100.1"/>
</dbReference>
<evidence type="ECO:0000313" key="5">
    <source>
        <dbReference type="EnsemblProtists" id="EKX42177"/>
    </source>
</evidence>
<protein>
    <submittedName>
        <fullName evidence="4 5">Uncharacterized protein</fullName>
    </submittedName>
</protein>
<dbReference type="EnsemblProtists" id="EKX42177">
    <property type="protein sequence ID" value="EKX42177"/>
    <property type="gene ID" value="GUITHDRAFT_141382"/>
</dbReference>
<dbReference type="AlphaFoldDB" id="L1J1I6"/>
<keyword evidence="6" id="KW-1185">Reference proteome</keyword>
<name>L1J1I6_GUITC</name>
<feature type="transmembrane region" description="Helical" evidence="3">
    <location>
        <begin position="575"/>
        <end position="596"/>
    </location>
</feature>
<feature type="compositionally biased region" description="Basic and acidic residues" evidence="2">
    <location>
        <begin position="694"/>
        <end position="704"/>
    </location>
</feature>
<dbReference type="EMBL" id="JH993018">
    <property type="protein sequence ID" value="EKX42177.1"/>
    <property type="molecule type" value="Genomic_DNA"/>
</dbReference>
<keyword evidence="3" id="KW-1133">Transmembrane helix</keyword>
<dbReference type="Proteomes" id="UP000011087">
    <property type="component" value="Unassembled WGS sequence"/>
</dbReference>
<evidence type="ECO:0000313" key="6">
    <source>
        <dbReference type="Proteomes" id="UP000011087"/>
    </source>
</evidence>
<dbReference type="HOGENOM" id="CLU_392049_0_0_1"/>
<reference evidence="6" key="2">
    <citation type="submission" date="2012-11" db="EMBL/GenBank/DDBJ databases">
        <authorList>
            <person name="Kuo A."/>
            <person name="Curtis B.A."/>
            <person name="Tanifuji G."/>
            <person name="Burki F."/>
            <person name="Gruber A."/>
            <person name="Irimia M."/>
            <person name="Maruyama S."/>
            <person name="Arias M.C."/>
            <person name="Ball S.G."/>
            <person name="Gile G.H."/>
            <person name="Hirakawa Y."/>
            <person name="Hopkins J.F."/>
            <person name="Rensing S.A."/>
            <person name="Schmutz J."/>
            <person name="Symeonidi A."/>
            <person name="Elias M."/>
            <person name="Eveleigh R.J."/>
            <person name="Herman E.K."/>
            <person name="Klute M.J."/>
            <person name="Nakayama T."/>
            <person name="Obornik M."/>
            <person name="Reyes-Prieto A."/>
            <person name="Armbrust E.V."/>
            <person name="Aves S.J."/>
            <person name="Beiko R.G."/>
            <person name="Coutinho P."/>
            <person name="Dacks J.B."/>
            <person name="Durnford D.G."/>
            <person name="Fast N.M."/>
            <person name="Green B.R."/>
            <person name="Grisdale C."/>
            <person name="Hempe F."/>
            <person name="Henrissat B."/>
            <person name="Hoppner M.P."/>
            <person name="Ishida K.-I."/>
            <person name="Kim E."/>
            <person name="Koreny L."/>
            <person name="Kroth P.G."/>
            <person name="Liu Y."/>
            <person name="Malik S.-B."/>
            <person name="Maier U.G."/>
            <person name="McRose D."/>
            <person name="Mock T."/>
            <person name="Neilson J.A."/>
            <person name="Onodera N.T."/>
            <person name="Poole A.M."/>
            <person name="Pritham E.J."/>
            <person name="Richards T.A."/>
            <person name="Rocap G."/>
            <person name="Roy S.W."/>
            <person name="Sarai C."/>
            <person name="Schaack S."/>
            <person name="Shirato S."/>
            <person name="Slamovits C.H."/>
            <person name="Spencer D.F."/>
            <person name="Suzuki S."/>
            <person name="Worden A.Z."/>
            <person name="Zauner S."/>
            <person name="Barry K."/>
            <person name="Bell C."/>
            <person name="Bharti A.K."/>
            <person name="Crow J.A."/>
            <person name="Grimwood J."/>
            <person name="Kramer R."/>
            <person name="Lindquist E."/>
            <person name="Lucas S."/>
            <person name="Salamov A."/>
            <person name="McFadden G.I."/>
            <person name="Lane C.E."/>
            <person name="Keeling P.J."/>
            <person name="Gray M.W."/>
            <person name="Grigoriev I.V."/>
            <person name="Archibald J.M."/>
        </authorList>
    </citation>
    <scope>NUCLEOTIDE SEQUENCE</scope>
    <source>
        <strain evidence="6">CCMP2712</strain>
    </source>
</reference>
<evidence type="ECO:0000256" key="1">
    <source>
        <dbReference type="SAM" id="Coils"/>
    </source>
</evidence>
<keyword evidence="3" id="KW-0472">Membrane</keyword>
<reference evidence="5" key="3">
    <citation type="submission" date="2016-03" db="UniProtKB">
        <authorList>
            <consortium name="EnsemblProtists"/>
        </authorList>
    </citation>
    <scope>IDENTIFICATION</scope>
</reference>
<sequence length="704" mass="83678">MKTSPDELRTRSKDKEKASRAQQQANDPQHLPEQPLFWRKCNQYLHQEEALYMEKMRSRLNSALAKKRAQVQRTQWGMLDKVRVPKLKLPAITSPHERRRAMTTRETSGMSVQQEMSELSLRNAITYREHRHELLEHTERFSREQQLKPYIVRSDTARMSLTRREQEERMETVKAEMRKERLLLQQLNHSIRCQLRRVEVDKPLPDRSLLVKEIQSKIANIKSDVSLLEESNRTYLSHDLSPTKDFVRANKHELLTGRSSYKGGRLLRQNLERVEKMENALQRRAEDMLNKCESMEGVILRRQKRQIQFNYESAAERKRTAQREWLAILACLARLLEMKRGYLLKQEIRSRQVDIIAKCWRKFLARKRKRQLAALERLSRWGRQVISRWRQRKHGRRVKLIVSFLRDLERVSFIREHIRSYRRKVVLLQRQIRLYLQRARVSRRRLNVIFEKVERQVLSELMKEKVQHRRASEDVSAHVSKYKHVEQVDWAKMSPEVSKFHVDASLKLSVFTCILKSLRRNFSRERDKYLARMKEYRGIFRRSILFRARMQDFLDGTGNQDKFMNLDRFVDKNKVIVWMVLLFEIAAAAAAAAAAASQGMKETLRSINKSMPTPPEFKETIPEEQMKQVVVLCLHLQSHKNLLLKILIKVAALPNREVMEALNLRRFADSISKVEVEEKVEEEGEGEGEEEEQQEKYIRVGMER</sequence>
<accession>L1J1I6</accession>
<keyword evidence="1" id="KW-0175">Coiled coil</keyword>
<feature type="region of interest" description="Disordered" evidence="2">
    <location>
        <begin position="678"/>
        <end position="704"/>
    </location>
</feature>
<feature type="coiled-coil region" evidence="1">
    <location>
        <begin position="163"/>
        <end position="231"/>
    </location>
</feature>
<dbReference type="GeneID" id="17298902"/>
<feature type="compositionally biased region" description="Acidic residues" evidence="2">
    <location>
        <begin position="678"/>
        <end position="693"/>
    </location>
</feature>
<keyword evidence="3" id="KW-0812">Transmembrane</keyword>
<dbReference type="PaxDb" id="55529-EKX42177"/>
<feature type="region of interest" description="Disordered" evidence="2">
    <location>
        <begin position="1"/>
        <end position="33"/>
    </location>
</feature>
<organism evidence="4">
    <name type="scientific">Guillardia theta (strain CCMP2712)</name>
    <name type="common">Cryptophyte</name>
    <dbReference type="NCBI Taxonomy" id="905079"/>
    <lineage>
        <taxon>Eukaryota</taxon>
        <taxon>Cryptophyceae</taxon>
        <taxon>Pyrenomonadales</taxon>
        <taxon>Geminigeraceae</taxon>
        <taxon>Guillardia</taxon>
    </lineage>
</organism>
<reference evidence="4 6" key="1">
    <citation type="journal article" date="2012" name="Nature">
        <title>Algal genomes reveal evolutionary mosaicism and the fate of nucleomorphs.</title>
        <authorList>
            <consortium name="DOE Joint Genome Institute"/>
            <person name="Curtis B.A."/>
            <person name="Tanifuji G."/>
            <person name="Burki F."/>
            <person name="Gruber A."/>
            <person name="Irimia M."/>
            <person name="Maruyama S."/>
            <person name="Arias M.C."/>
            <person name="Ball S.G."/>
            <person name="Gile G.H."/>
            <person name="Hirakawa Y."/>
            <person name="Hopkins J.F."/>
            <person name="Kuo A."/>
            <person name="Rensing S.A."/>
            <person name="Schmutz J."/>
            <person name="Symeonidi A."/>
            <person name="Elias M."/>
            <person name="Eveleigh R.J."/>
            <person name="Herman E.K."/>
            <person name="Klute M.J."/>
            <person name="Nakayama T."/>
            <person name="Obornik M."/>
            <person name="Reyes-Prieto A."/>
            <person name="Armbrust E.V."/>
            <person name="Aves S.J."/>
            <person name="Beiko R.G."/>
            <person name="Coutinho P."/>
            <person name="Dacks J.B."/>
            <person name="Durnford D.G."/>
            <person name="Fast N.M."/>
            <person name="Green B.R."/>
            <person name="Grisdale C.J."/>
            <person name="Hempel F."/>
            <person name="Henrissat B."/>
            <person name="Hoppner M.P."/>
            <person name="Ishida K."/>
            <person name="Kim E."/>
            <person name="Koreny L."/>
            <person name="Kroth P.G."/>
            <person name="Liu Y."/>
            <person name="Malik S.B."/>
            <person name="Maier U.G."/>
            <person name="McRose D."/>
            <person name="Mock T."/>
            <person name="Neilson J.A."/>
            <person name="Onodera N.T."/>
            <person name="Poole A.M."/>
            <person name="Pritham E.J."/>
            <person name="Richards T.A."/>
            <person name="Rocap G."/>
            <person name="Roy S.W."/>
            <person name="Sarai C."/>
            <person name="Schaack S."/>
            <person name="Shirato S."/>
            <person name="Slamovits C.H."/>
            <person name="Spencer D.F."/>
            <person name="Suzuki S."/>
            <person name="Worden A.Z."/>
            <person name="Zauner S."/>
            <person name="Barry K."/>
            <person name="Bell C."/>
            <person name="Bharti A.K."/>
            <person name="Crow J.A."/>
            <person name="Grimwood J."/>
            <person name="Kramer R."/>
            <person name="Lindquist E."/>
            <person name="Lucas S."/>
            <person name="Salamov A."/>
            <person name="McFadden G.I."/>
            <person name="Lane C.E."/>
            <person name="Keeling P.J."/>
            <person name="Gray M.W."/>
            <person name="Grigoriev I.V."/>
            <person name="Archibald J.M."/>
        </authorList>
    </citation>
    <scope>NUCLEOTIDE SEQUENCE</scope>
    <source>
        <strain evidence="4 6">CCMP2712</strain>
    </source>
</reference>
<dbReference type="KEGG" id="gtt:GUITHDRAFT_141382"/>
<proteinExistence type="predicted"/>